<dbReference type="OrthoDB" id="15189at2759"/>
<dbReference type="Pfam" id="PF00026">
    <property type="entry name" value="Asp"/>
    <property type="match status" value="1"/>
</dbReference>
<dbReference type="InterPro" id="IPR001969">
    <property type="entry name" value="Aspartic_peptidase_AS"/>
</dbReference>
<feature type="active site" evidence="3">
    <location>
        <position position="39"/>
    </location>
</feature>
<dbReference type="EMBL" id="KN823021">
    <property type="protein sequence ID" value="KIO26671.1"/>
    <property type="molecule type" value="Genomic_DNA"/>
</dbReference>
<dbReference type="Gene3D" id="2.40.70.10">
    <property type="entry name" value="Acid Proteases"/>
    <property type="match status" value="2"/>
</dbReference>
<protein>
    <recommendedName>
        <fullName evidence="6">Peptidase A1 domain-containing protein</fullName>
    </recommendedName>
</protein>
<dbReference type="InterPro" id="IPR021109">
    <property type="entry name" value="Peptidase_aspartic_dom_sf"/>
</dbReference>
<dbReference type="SUPFAM" id="SSF50630">
    <property type="entry name" value="Acid proteases"/>
    <property type="match status" value="1"/>
</dbReference>
<evidence type="ECO:0000313" key="7">
    <source>
        <dbReference type="EMBL" id="KIO26671.1"/>
    </source>
</evidence>
<evidence type="ECO:0000256" key="5">
    <source>
        <dbReference type="RuleBase" id="RU000454"/>
    </source>
</evidence>
<comment type="similarity">
    <text evidence="1 5">Belongs to the peptidase A1 family.</text>
</comment>
<accession>A0A0C3QII0</accession>
<evidence type="ECO:0000256" key="3">
    <source>
        <dbReference type="PIRSR" id="PIRSR601461-1"/>
    </source>
</evidence>
<dbReference type="PANTHER" id="PTHR47966">
    <property type="entry name" value="BETA-SITE APP-CLEAVING ENZYME, ISOFORM A-RELATED"/>
    <property type="match status" value="1"/>
</dbReference>
<reference evidence="7 8" key="1">
    <citation type="submission" date="2014-04" db="EMBL/GenBank/DDBJ databases">
        <authorList>
            <consortium name="DOE Joint Genome Institute"/>
            <person name="Kuo A."/>
            <person name="Girlanda M."/>
            <person name="Perotto S."/>
            <person name="Kohler A."/>
            <person name="Nagy L.G."/>
            <person name="Floudas D."/>
            <person name="Copeland A."/>
            <person name="Barry K.W."/>
            <person name="Cichocki N."/>
            <person name="Veneault-Fourrey C."/>
            <person name="LaButti K."/>
            <person name="Lindquist E.A."/>
            <person name="Lipzen A."/>
            <person name="Lundell T."/>
            <person name="Morin E."/>
            <person name="Murat C."/>
            <person name="Sun H."/>
            <person name="Tunlid A."/>
            <person name="Henrissat B."/>
            <person name="Grigoriev I.V."/>
            <person name="Hibbett D.S."/>
            <person name="Martin F."/>
            <person name="Nordberg H.P."/>
            <person name="Cantor M.N."/>
            <person name="Hua S.X."/>
        </authorList>
    </citation>
    <scope>NUCLEOTIDE SEQUENCE [LARGE SCALE GENOMIC DNA]</scope>
    <source>
        <strain evidence="7 8">MUT 4182</strain>
    </source>
</reference>
<dbReference type="GO" id="GO:0004190">
    <property type="term" value="F:aspartic-type endopeptidase activity"/>
    <property type="evidence" value="ECO:0007669"/>
    <property type="project" value="UniProtKB-KW"/>
</dbReference>
<dbReference type="AlphaFoldDB" id="A0A0C3QII0"/>
<dbReference type="InterPro" id="IPR033121">
    <property type="entry name" value="PEPTIDASE_A1"/>
</dbReference>
<organism evidence="7 8">
    <name type="scientific">Tulasnella calospora MUT 4182</name>
    <dbReference type="NCBI Taxonomy" id="1051891"/>
    <lineage>
        <taxon>Eukaryota</taxon>
        <taxon>Fungi</taxon>
        <taxon>Dikarya</taxon>
        <taxon>Basidiomycota</taxon>
        <taxon>Agaricomycotina</taxon>
        <taxon>Agaricomycetes</taxon>
        <taxon>Cantharellales</taxon>
        <taxon>Tulasnellaceae</taxon>
        <taxon>Tulasnella</taxon>
    </lineage>
</organism>
<evidence type="ECO:0000256" key="1">
    <source>
        <dbReference type="ARBA" id="ARBA00007447"/>
    </source>
</evidence>
<sequence length="336" mass="35313">MKKRQGASASNPLVNTQDFLYYGNLSVGTPAQVTTIDFDTGSSDLIIPSSACTTCVGPFYEPTMSTSFNNHNVAFNTSFGDGSTASGVVATETISVGTLSVVNQAFAVVTGSTGNFDGPNSGLMGLAFESMAQTKATPWFFNLANQGYLASNLFSFYLTRQGAEGSELCIGCIDSTKFTGQPEYFPLVPGNATQAVWDIISDGLTYNNAVVTQRLVAIIDSGTSNIYIPPSQAAALYANIPGAQLYTDGTHYIFPCASAATMGQIGFTFTGSSTVFNIQPSQFNLGALEQGSDTCIGAILSSGSEDNVALVGDAFMSSWYSIFDYGNMRIGFAQAV</sequence>
<evidence type="ECO:0000259" key="6">
    <source>
        <dbReference type="PROSITE" id="PS51767"/>
    </source>
</evidence>
<feature type="domain" description="Peptidase A1" evidence="6">
    <location>
        <begin position="21"/>
        <end position="333"/>
    </location>
</feature>
<evidence type="ECO:0000256" key="2">
    <source>
        <dbReference type="ARBA" id="ARBA00022750"/>
    </source>
</evidence>
<reference evidence="8" key="2">
    <citation type="submission" date="2015-01" db="EMBL/GenBank/DDBJ databases">
        <title>Evolutionary Origins and Diversification of the Mycorrhizal Mutualists.</title>
        <authorList>
            <consortium name="DOE Joint Genome Institute"/>
            <consortium name="Mycorrhizal Genomics Consortium"/>
            <person name="Kohler A."/>
            <person name="Kuo A."/>
            <person name="Nagy L.G."/>
            <person name="Floudas D."/>
            <person name="Copeland A."/>
            <person name="Barry K.W."/>
            <person name="Cichocki N."/>
            <person name="Veneault-Fourrey C."/>
            <person name="LaButti K."/>
            <person name="Lindquist E.A."/>
            <person name="Lipzen A."/>
            <person name="Lundell T."/>
            <person name="Morin E."/>
            <person name="Murat C."/>
            <person name="Riley R."/>
            <person name="Ohm R."/>
            <person name="Sun H."/>
            <person name="Tunlid A."/>
            <person name="Henrissat B."/>
            <person name="Grigoriev I.V."/>
            <person name="Hibbett D.S."/>
            <person name="Martin F."/>
        </authorList>
    </citation>
    <scope>NUCLEOTIDE SEQUENCE [LARGE SCALE GENOMIC DNA]</scope>
    <source>
        <strain evidence="8">MUT 4182</strain>
    </source>
</reference>
<name>A0A0C3QII0_9AGAM</name>
<dbReference type="InterPro" id="IPR034164">
    <property type="entry name" value="Pepsin-like_dom"/>
</dbReference>
<keyword evidence="8" id="KW-1185">Reference proteome</keyword>
<dbReference type="PROSITE" id="PS51767">
    <property type="entry name" value="PEPTIDASE_A1"/>
    <property type="match status" value="1"/>
</dbReference>
<keyword evidence="4" id="KW-1015">Disulfide bond</keyword>
<proteinExistence type="inferred from homology"/>
<keyword evidence="2 5" id="KW-0064">Aspartyl protease</keyword>
<keyword evidence="5" id="KW-0378">Hydrolase</keyword>
<feature type="active site" evidence="3">
    <location>
        <position position="220"/>
    </location>
</feature>
<keyword evidence="5" id="KW-0645">Protease</keyword>
<evidence type="ECO:0000256" key="4">
    <source>
        <dbReference type="PIRSR" id="PIRSR601461-2"/>
    </source>
</evidence>
<feature type="disulfide bond" evidence="4">
    <location>
        <begin position="256"/>
        <end position="295"/>
    </location>
</feature>
<dbReference type="HOGENOM" id="CLU_013253_1_0_1"/>
<gene>
    <name evidence="7" type="ORF">M407DRAFT_74204</name>
</gene>
<dbReference type="PRINTS" id="PR00792">
    <property type="entry name" value="PEPSIN"/>
</dbReference>
<dbReference type="InterPro" id="IPR001461">
    <property type="entry name" value="Aspartic_peptidase_A1"/>
</dbReference>
<dbReference type="GO" id="GO:0006508">
    <property type="term" value="P:proteolysis"/>
    <property type="evidence" value="ECO:0007669"/>
    <property type="project" value="UniProtKB-KW"/>
</dbReference>
<dbReference type="PROSITE" id="PS00141">
    <property type="entry name" value="ASP_PROTEASE"/>
    <property type="match status" value="2"/>
</dbReference>
<dbReference type="CDD" id="cd05471">
    <property type="entry name" value="pepsin_like"/>
    <property type="match status" value="1"/>
</dbReference>
<evidence type="ECO:0000313" key="8">
    <source>
        <dbReference type="Proteomes" id="UP000054248"/>
    </source>
</evidence>
<dbReference type="Proteomes" id="UP000054248">
    <property type="component" value="Unassembled WGS sequence"/>
</dbReference>
<dbReference type="STRING" id="1051891.A0A0C3QII0"/>
<dbReference type="PANTHER" id="PTHR47966:SF51">
    <property type="entry name" value="BETA-SITE APP-CLEAVING ENZYME, ISOFORM A-RELATED"/>
    <property type="match status" value="1"/>
</dbReference>